<reference evidence="2 4" key="2">
    <citation type="submission" date="2013-03" db="EMBL/GenBank/DDBJ databases">
        <title>The Genome Sequence of Enterococcus haemoperoxidus BAA-382 (PacBio/Illumina hybrid assembly).</title>
        <authorList>
            <consortium name="The Broad Institute Genomics Platform"/>
            <consortium name="The Broad Institute Genome Sequencing Center for Infectious Disease"/>
            <person name="Earl A."/>
            <person name="Russ C."/>
            <person name="Gilmore M."/>
            <person name="Surin D."/>
            <person name="Walker B."/>
            <person name="Young S."/>
            <person name="Zeng Q."/>
            <person name="Gargeya S."/>
            <person name="Fitzgerald M."/>
            <person name="Haas B."/>
            <person name="Abouelleil A."/>
            <person name="Allen A.W."/>
            <person name="Alvarado L."/>
            <person name="Arachchi H.M."/>
            <person name="Berlin A.M."/>
            <person name="Chapman S.B."/>
            <person name="Gainer-Dewar J."/>
            <person name="Goldberg J."/>
            <person name="Griggs A."/>
            <person name="Gujja S."/>
            <person name="Hansen M."/>
            <person name="Howarth C."/>
            <person name="Imamovic A."/>
            <person name="Ireland A."/>
            <person name="Larimer J."/>
            <person name="McCowan C."/>
            <person name="Murphy C."/>
            <person name="Pearson M."/>
            <person name="Poon T.W."/>
            <person name="Priest M."/>
            <person name="Roberts A."/>
            <person name="Saif S."/>
            <person name="Shea T."/>
            <person name="Sisk P."/>
            <person name="Sykes S."/>
            <person name="Wortman J."/>
            <person name="Nusbaum C."/>
            <person name="Birren B."/>
        </authorList>
    </citation>
    <scope>NUCLEOTIDE SEQUENCE [LARGE SCALE GENOMIC DNA]</scope>
    <source>
        <strain evidence="2 4">ATCC BAA-382</strain>
    </source>
</reference>
<dbReference type="EMBL" id="ASVY01000002">
    <property type="protein sequence ID" value="EOT61641.1"/>
    <property type="molecule type" value="Genomic_DNA"/>
</dbReference>
<keyword evidence="4" id="KW-1185">Reference proteome</keyword>
<protein>
    <submittedName>
        <fullName evidence="1">Uncharacterized protein</fullName>
    </submittedName>
</protein>
<dbReference type="AlphaFoldDB" id="R2QCE3"/>
<gene>
    <name evidence="2" type="ORF">I583_00623</name>
    <name evidence="1" type="ORF">UAW_02939</name>
</gene>
<sequence>MSPEYSTISKDLIKNNHQNGNLPFLMVIFKCYSHKLLVWSLLVKTDEATRFE</sequence>
<proteinExistence type="predicted"/>
<dbReference type="Proteomes" id="UP000013858">
    <property type="component" value="Unassembled WGS sequence"/>
</dbReference>
<evidence type="ECO:0000313" key="1">
    <source>
        <dbReference type="EMBL" id="EOH92898.1"/>
    </source>
</evidence>
<accession>R2QCE3</accession>
<dbReference type="Proteomes" id="UP000014197">
    <property type="component" value="Unassembled WGS sequence"/>
</dbReference>
<comment type="caution">
    <text evidence="1">The sequence shown here is derived from an EMBL/GenBank/DDBJ whole genome shotgun (WGS) entry which is preliminary data.</text>
</comment>
<evidence type="ECO:0000313" key="3">
    <source>
        <dbReference type="Proteomes" id="UP000013858"/>
    </source>
</evidence>
<evidence type="ECO:0000313" key="2">
    <source>
        <dbReference type="EMBL" id="EOT61641.1"/>
    </source>
</evidence>
<dbReference type="EMBL" id="AJAR01000027">
    <property type="protein sequence ID" value="EOH92898.1"/>
    <property type="molecule type" value="Genomic_DNA"/>
</dbReference>
<evidence type="ECO:0000313" key="4">
    <source>
        <dbReference type="Proteomes" id="UP000014197"/>
    </source>
</evidence>
<reference evidence="1 3" key="1">
    <citation type="submission" date="2013-02" db="EMBL/GenBank/DDBJ databases">
        <title>The Genome Sequence of Enterococcus haemoperoxidus BAA-382.</title>
        <authorList>
            <consortium name="The Broad Institute Genome Sequencing Platform"/>
            <consortium name="The Broad Institute Genome Sequencing Center for Infectious Disease"/>
            <person name="Earl A.M."/>
            <person name="Gilmore M.S."/>
            <person name="Lebreton F."/>
            <person name="Walker B."/>
            <person name="Young S.K."/>
            <person name="Zeng Q."/>
            <person name="Gargeya S."/>
            <person name="Fitzgerald M."/>
            <person name="Haas B."/>
            <person name="Abouelleil A."/>
            <person name="Alvarado L."/>
            <person name="Arachchi H.M."/>
            <person name="Berlin A.M."/>
            <person name="Chapman S.B."/>
            <person name="Dewar J."/>
            <person name="Goldberg J."/>
            <person name="Griggs A."/>
            <person name="Gujja S."/>
            <person name="Hansen M."/>
            <person name="Howarth C."/>
            <person name="Imamovic A."/>
            <person name="Larimer J."/>
            <person name="McCowan C."/>
            <person name="Murphy C."/>
            <person name="Neiman D."/>
            <person name="Pearson M."/>
            <person name="Priest M."/>
            <person name="Roberts A."/>
            <person name="Saif S."/>
            <person name="Shea T."/>
            <person name="Sisk P."/>
            <person name="Sykes S."/>
            <person name="Wortman J."/>
            <person name="Nusbaum C."/>
            <person name="Birren B."/>
        </authorList>
    </citation>
    <scope>NUCLEOTIDE SEQUENCE [LARGE SCALE GENOMIC DNA]</scope>
    <source>
        <strain evidence="1 3">ATCC BAA-382</strain>
    </source>
</reference>
<name>R2QCE3_9ENTE</name>
<organism evidence="1 3">
    <name type="scientific">Enterococcus haemoperoxidus ATCC BAA-382</name>
    <dbReference type="NCBI Taxonomy" id="1158608"/>
    <lineage>
        <taxon>Bacteria</taxon>
        <taxon>Bacillati</taxon>
        <taxon>Bacillota</taxon>
        <taxon>Bacilli</taxon>
        <taxon>Lactobacillales</taxon>
        <taxon>Enterococcaceae</taxon>
        <taxon>Enterococcus</taxon>
    </lineage>
</organism>